<protein>
    <submittedName>
        <fullName evidence="2">Phage major tail protein, TP901-1 family protein</fullName>
    </submittedName>
</protein>
<evidence type="ECO:0000313" key="3">
    <source>
        <dbReference type="Proteomes" id="UP000019241"/>
    </source>
</evidence>
<dbReference type="PATRIC" id="fig|1265822.4.peg.199"/>
<dbReference type="Pfam" id="PF06199">
    <property type="entry name" value="Phage_tail_2"/>
    <property type="match status" value="1"/>
</dbReference>
<dbReference type="InterPro" id="IPR011855">
    <property type="entry name" value="Phgtail_TP901_1"/>
</dbReference>
<dbReference type="RefSeq" id="WP_052006669.1">
    <property type="nucleotide sequence ID" value="NZ_AODM01000005.1"/>
</dbReference>
<dbReference type="Gene3D" id="1.20.5.420">
    <property type="entry name" value="Immunoglobulin FC, subunit C"/>
    <property type="match status" value="1"/>
</dbReference>
<dbReference type="AlphaFoldDB" id="W7DWX8"/>
<sequence>MENQNLASQAIPGKDKKLIFRLMSERPYRKAGILALQVTHTYKSESKTESTQTKDGNVVGGGGKETSLELEALLSDTKTCHMLEYAQDTGSVLEVWEVNLSKPLGGNKYEARYGTGLLASWEMPAETDKNSSVKTTLNLNGSFGLLKTGATLDAEQQAAVKALGYDTIANPQPEEIVPVYEVVTEEEKVLLDAKNNAVAEVIALDALTDEQRTEFIDSINKAKDQAEVDSIVNEAKAAATP</sequence>
<dbReference type="EMBL" id="AODM01000005">
    <property type="protein sequence ID" value="EUJ64741.1"/>
    <property type="molecule type" value="Genomic_DNA"/>
</dbReference>
<dbReference type="NCBIfam" id="TIGR02126">
    <property type="entry name" value="phgtail_TP901_1"/>
    <property type="match status" value="1"/>
</dbReference>
<evidence type="ECO:0000259" key="1">
    <source>
        <dbReference type="Pfam" id="PF01468"/>
    </source>
</evidence>
<accession>W7DWX8</accession>
<gene>
    <name evidence="2" type="ORF">MCOL2_00965</name>
</gene>
<reference evidence="2 3" key="1">
    <citation type="submission" date="2012-12" db="EMBL/GenBank/DDBJ databases">
        <title>Novel taxa of Listeriaceae from agricultural environments in the United States.</title>
        <authorList>
            <person name="den Bakker H.C."/>
            <person name="Allred A."/>
            <person name="Warchocki S."/>
            <person name="Wright E.M."/>
            <person name="Burrell A."/>
            <person name="Nightingale K.K."/>
            <person name="Kephart D."/>
            <person name="Wiedmann M."/>
        </authorList>
    </citation>
    <scope>NUCLEOTIDE SEQUENCE [LARGE SCALE GENOMIC DNA]</scope>
    <source>
        <strain evidence="2 3">FSL S10-1203</strain>
    </source>
</reference>
<name>W7DWX8_9LIST</name>
<dbReference type="InterPro" id="IPR022345">
    <property type="entry name" value="Phage_69_Orf23_MTP"/>
</dbReference>
<feature type="domain" description="Protein G-related albumin-binding (GA) module" evidence="1">
    <location>
        <begin position="192"/>
        <end position="238"/>
    </location>
</feature>
<dbReference type="PRINTS" id="PR01997">
    <property type="entry name" value="MTP2FAMILY"/>
</dbReference>
<evidence type="ECO:0000313" key="2">
    <source>
        <dbReference type="EMBL" id="EUJ64741.1"/>
    </source>
</evidence>
<dbReference type="InterPro" id="IPR002988">
    <property type="entry name" value="GA_module"/>
</dbReference>
<comment type="caution">
    <text evidence="2">The sequence shown here is derived from an EMBL/GenBank/DDBJ whole genome shotgun (WGS) entry which is preliminary data.</text>
</comment>
<dbReference type="Pfam" id="PF01468">
    <property type="entry name" value="GA"/>
    <property type="match status" value="1"/>
</dbReference>
<dbReference type="Proteomes" id="UP000019241">
    <property type="component" value="Unassembled WGS sequence"/>
</dbReference>
<organism evidence="2 3">
    <name type="scientific">Listeria fleischmannii FSL S10-1203</name>
    <dbReference type="NCBI Taxonomy" id="1265822"/>
    <lineage>
        <taxon>Bacteria</taxon>
        <taxon>Bacillati</taxon>
        <taxon>Bacillota</taxon>
        <taxon>Bacilli</taxon>
        <taxon>Bacillales</taxon>
        <taxon>Listeriaceae</taxon>
        <taxon>Listeria</taxon>
    </lineage>
</organism>
<proteinExistence type="predicted"/>